<dbReference type="AlphaFoldDB" id="A0A5J5CLA0"/>
<protein>
    <submittedName>
        <fullName evidence="2">Uncharacterized protein</fullName>
    </submittedName>
</protein>
<gene>
    <name evidence="2" type="ORF">FQN60_013839</name>
</gene>
<keyword evidence="3" id="KW-1185">Reference proteome</keyword>
<proteinExistence type="predicted"/>
<feature type="compositionally biased region" description="Polar residues" evidence="1">
    <location>
        <begin position="51"/>
        <end position="64"/>
    </location>
</feature>
<dbReference type="Proteomes" id="UP000327493">
    <property type="component" value="Chromosome 22"/>
</dbReference>
<comment type="caution">
    <text evidence="2">The sequence shown here is derived from an EMBL/GenBank/DDBJ whole genome shotgun (WGS) entry which is preliminary data.</text>
</comment>
<reference evidence="2 3" key="1">
    <citation type="submission" date="2019-08" db="EMBL/GenBank/DDBJ databases">
        <title>A chromosome-level genome assembly, high-density linkage maps, and genome scans reveal the genomic architecture of hybrid incompatibilities underlying speciation via character displacement in darters (Percidae: Etheostominae).</title>
        <authorList>
            <person name="Moran R.L."/>
            <person name="Catchen J.M."/>
            <person name="Fuller R.C."/>
        </authorList>
    </citation>
    <scope>NUCLEOTIDE SEQUENCE [LARGE SCALE GENOMIC DNA]</scope>
    <source>
        <strain evidence="2">EspeVRDwgs_2016</strain>
        <tissue evidence="2">Muscle</tissue>
    </source>
</reference>
<dbReference type="EMBL" id="VOFY01000022">
    <property type="protein sequence ID" value="KAA8580881.1"/>
    <property type="molecule type" value="Genomic_DNA"/>
</dbReference>
<accession>A0A5J5CLA0</accession>
<feature type="region of interest" description="Disordered" evidence="1">
    <location>
        <begin position="51"/>
        <end position="70"/>
    </location>
</feature>
<sequence length="181" mass="20640">MRVFRTGNERLRDAGKELADIKLSYQSEDACGLFHKQCGYFPRAKLTTYTTMSQKTRSPESAENSKLAGHGSDTLYLSSPSGEDLKVAVQDPGSGTNNIKLLLGEFKRLYEHRLRCLELDTNIIHEEKKVNFLWSYVNDLADQNQVLVQTIEDLQKEADYKVSNWGMKLCTSDRILEGLDW</sequence>
<organism evidence="2 3">
    <name type="scientific">Etheostoma spectabile</name>
    <name type="common">orangethroat darter</name>
    <dbReference type="NCBI Taxonomy" id="54343"/>
    <lineage>
        <taxon>Eukaryota</taxon>
        <taxon>Metazoa</taxon>
        <taxon>Chordata</taxon>
        <taxon>Craniata</taxon>
        <taxon>Vertebrata</taxon>
        <taxon>Euteleostomi</taxon>
        <taxon>Actinopterygii</taxon>
        <taxon>Neopterygii</taxon>
        <taxon>Teleostei</taxon>
        <taxon>Neoteleostei</taxon>
        <taxon>Acanthomorphata</taxon>
        <taxon>Eupercaria</taxon>
        <taxon>Perciformes</taxon>
        <taxon>Percoidei</taxon>
        <taxon>Percidae</taxon>
        <taxon>Etheostomatinae</taxon>
        <taxon>Etheostoma</taxon>
    </lineage>
</organism>
<name>A0A5J5CLA0_9PERO</name>
<evidence type="ECO:0000313" key="2">
    <source>
        <dbReference type="EMBL" id="KAA8580881.1"/>
    </source>
</evidence>
<evidence type="ECO:0000313" key="3">
    <source>
        <dbReference type="Proteomes" id="UP000327493"/>
    </source>
</evidence>
<evidence type="ECO:0000256" key="1">
    <source>
        <dbReference type="SAM" id="MobiDB-lite"/>
    </source>
</evidence>